<evidence type="ECO:0000256" key="6">
    <source>
        <dbReference type="ARBA" id="ARBA00022989"/>
    </source>
</evidence>
<proteinExistence type="inferred from homology"/>
<dbReference type="EMBL" id="LGKN01000006">
    <property type="protein sequence ID" value="KPL87274.1"/>
    <property type="molecule type" value="Genomic_DNA"/>
</dbReference>
<keyword evidence="8 9" id="KW-0472">Membrane</keyword>
<reference evidence="11 13" key="2">
    <citation type="submission" date="2015-07" db="EMBL/GenBank/DDBJ databases">
        <title>Whole genome sequence of Ardenticatena maritima DSM 23922.</title>
        <authorList>
            <person name="Hemp J."/>
            <person name="Ward L.M."/>
            <person name="Pace L.A."/>
            <person name="Fischer W.W."/>
        </authorList>
    </citation>
    <scope>NUCLEOTIDE SEQUENCE [LARGE SCALE GENOMIC DNA]</scope>
    <source>
        <strain evidence="11 13">110S</strain>
    </source>
</reference>
<keyword evidence="12" id="KW-1185">Reference proteome</keyword>
<dbReference type="GO" id="GO:0015450">
    <property type="term" value="F:protein-transporting ATPase activity"/>
    <property type="evidence" value="ECO:0007669"/>
    <property type="project" value="UniProtKB-UniRule"/>
</dbReference>
<organism evidence="10 12">
    <name type="scientific">Ardenticatena maritima</name>
    <dbReference type="NCBI Taxonomy" id="872965"/>
    <lineage>
        <taxon>Bacteria</taxon>
        <taxon>Bacillati</taxon>
        <taxon>Chloroflexota</taxon>
        <taxon>Ardenticatenia</taxon>
        <taxon>Ardenticatenales</taxon>
        <taxon>Ardenticatenaceae</taxon>
        <taxon>Ardenticatena</taxon>
    </lineage>
</organism>
<comment type="similarity">
    <text evidence="2 9">Belongs to the SecG family.</text>
</comment>
<dbReference type="GO" id="GO:0009306">
    <property type="term" value="P:protein secretion"/>
    <property type="evidence" value="ECO:0007669"/>
    <property type="project" value="UniProtKB-UniRule"/>
</dbReference>
<dbReference type="GO" id="GO:0005886">
    <property type="term" value="C:plasma membrane"/>
    <property type="evidence" value="ECO:0007669"/>
    <property type="project" value="UniProtKB-SubCell"/>
</dbReference>
<keyword evidence="7 9" id="KW-0811">Translocation</keyword>
<gene>
    <name evidence="10" type="primary">secG</name>
    <name evidence="10" type="ORF">ARMA_1147</name>
    <name evidence="11" type="ORF">SE16_12315</name>
</gene>
<evidence type="ECO:0000313" key="13">
    <source>
        <dbReference type="Proteomes" id="UP000050502"/>
    </source>
</evidence>
<evidence type="ECO:0000256" key="3">
    <source>
        <dbReference type="ARBA" id="ARBA00022448"/>
    </source>
</evidence>
<keyword evidence="9" id="KW-1003">Cell membrane</keyword>
<feature type="transmembrane region" description="Helical" evidence="9">
    <location>
        <begin position="50"/>
        <end position="71"/>
    </location>
</feature>
<dbReference type="Proteomes" id="UP000050502">
    <property type="component" value="Unassembled WGS sequence"/>
</dbReference>
<evidence type="ECO:0000313" key="10">
    <source>
        <dbReference type="EMBL" id="GAP62724.1"/>
    </source>
</evidence>
<comment type="subcellular location">
    <subcellularLocation>
        <location evidence="9">Cell membrane</location>
        <topology evidence="9">Multi-pass membrane protein</topology>
    </subcellularLocation>
    <subcellularLocation>
        <location evidence="1">Membrane</location>
        <topology evidence="1">Multi-pass membrane protein</topology>
    </subcellularLocation>
</comment>
<evidence type="ECO:0000313" key="12">
    <source>
        <dbReference type="Proteomes" id="UP000037784"/>
    </source>
</evidence>
<evidence type="ECO:0000256" key="8">
    <source>
        <dbReference type="ARBA" id="ARBA00023136"/>
    </source>
</evidence>
<dbReference type="PRINTS" id="PR01651">
    <property type="entry name" value="SECGEXPORT"/>
</dbReference>
<dbReference type="FunCoup" id="A0A0M9UCA2">
    <property type="interactions" value="101"/>
</dbReference>
<dbReference type="AlphaFoldDB" id="A0A0M9UCA2"/>
<comment type="caution">
    <text evidence="10">The sequence shown here is derived from an EMBL/GenBank/DDBJ whole genome shotgun (WGS) entry which is preliminary data.</text>
</comment>
<sequence>MLTAIYIALLLVSIGLIVVVLMQAKGSGLGGIFGSDPGVYKTRRGVEKTIFNLTIVLAVLFLALDMLAVLLSS</sequence>
<evidence type="ECO:0000256" key="9">
    <source>
        <dbReference type="RuleBase" id="RU365087"/>
    </source>
</evidence>
<dbReference type="RefSeq" id="WP_054492624.1">
    <property type="nucleotide sequence ID" value="NZ_BBZA01000076.1"/>
</dbReference>
<dbReference type="OrthoDB" id="166623at2"/>
<comment type="caution">
    <text evidence="9">Lacks conserved residue(s) required for the propagation of feature annotation.</text>
</comment>
<dbReference type="NCBIfam" id="TIGR00810">
    <property type="entry name" value="secG"/>
    <property type="match status" value="1"/>
</dbReference>
<reference evidence="10" key="1">
    <citation type="journal article" date="2015" name="Genome Announc.">
        <title>Draft Genome Sequence of a Heterotrophic Facultative Anaerobic Thermophilic Bacterium, Ardenticatena maritima Strain 110ST.</title>
        <authorList>
            <person name="Kawaichi S."/>
            <person name="Yoshida T."/>
            <person name="Sako Y."/>
            <person name="Nakamura R."/>
        </authorList>
    </citation>
    <scope>NUCLEOTIDE SEQUENCE [LARGE SCALE GENOMIC DNA]</scope>
    <source>
        <strain evidence="10">110S</strain>
    </source>
</reference>
<name>A0A0M9UCA2_9CHLR</name>
<dbReference type="STRING" id="872965.SE16_12315"/>
<evidence type="ECO:0000256" key="5">
    <source>
        <dbReference type="ARBA" id="ARBA00022927"/>
    </source>
</evidence>
<evidence type="ECO:0000256" key="4">
    <source>
        <dbReference type="ARBA" id="ARBA00022692"/>
    </source>
</evidence>
<dbReference type="EMBL" id="BBZA01000076">
    <property type="protein sequence ID" value="GAP62724.1"/>
    <property type="molecule type" value="Genomic_DNA"/>
</dbReference>
<reference evidence="12" key="3">
    <citation type="submission" date="2015-08" db="EMBL/GenBank/DDBJ databases">
        <title>Draft Genome Sequence of a Heterotrophic Facultative Anaerobic Bacterium Ardenticatena maritima Strain 110S.</title>
        <authorList>
            <person name="Kawaichi S."/>
            <person name="Yoshida T."/>
            <person name="Sako Y."/>
            <person name="Nakamura R."/>
        </authorList>
    </citation>
    <scope>NUCLEOTIDE SEQUENCE [LARGE SCALE GENOMIC DNA]</scope>
    <source>
        <strain evidence="12">110S</strain>
    </source>
</reference>
<dbReference type="Pfam" id="PF03840">
    <property type="entry name" value="SecG"/>
    <property type="match status" value="1"/>
</dbReference>
<protein>
    <recommendedName>
        <fullName evidence="9">Protein-export membrane protein SecG</fullName>
    </recommendedName>
</protein>
<dbReference type="Proteomes" id="UP000037784">
    <property type="component" value="Unassembled WGS sequence"/>
</dbReference>
<keyword evidence="5 9" id="KW-0653">Protein transport</keyword>
<keyword evidence="4 9" id="KW-0812">Transmembrane</keyword>
<dbReference type="InterPro" id="IPR004692">
    <property type="entry name" value="SecG"/>
</dbReference>
<keyword evidence="6 9" id="KW-1133">Transmembrane helix</keyword>
<evidence type="ECO:0000256" key="2">
    <source>
        <dbReference type="ARBA" id="ARBA00008445"/>
    </source>
</evidence>
<keyword evidence="3 9" id="KW-0813">Transport</keyword>
<comment type="function">
    <text evidence="9">Involved in protein export. Participates in an early event of protein translocation.</text>
</comment>
<evidence type="ECO:0000256" key="1">
    <source>
        <dbReference type="ARBA" id="ARBA00004141"/>
    </source>
</evidence>
<evidence type="ECO:0000256" key="7">
    <source>
        <dbReference type="ARBA" id="ARBA00023010"/>
    </source>
</evidence>
<accession>A0A0M9UCA2</accession>
<evidence type="ECO:0000313" key="11">
    <source>
        <dbReference type="EMBL" id="KPL87274.1"/>
    </source>
</evidence>